<dbReference type="AlphaFoldDB" id="A0A0G4PE24"/>
<evidence type="ECO:0000313" key="2">
    <source>
        <dbReference type="Proteomes" id="UP000053732"/>
    </source>
</evidence>
<keyword evidence="2" id="KW-1185">Reference proteome</keyword>
<sequence length="82" mass="8924">MAFGKVGFRQPAVQLLQHGSRVLVHCHGRTSIRDSWATSVVGDKTVVNKVTGDNKKTWKKLSSIVDPMSGLNGFMELNGNGQ</sequence>
<protein>
    <submittedName>
        <fullName evidence="1">Str. FM013</fullName>
    </submittedName>
</protein>
<dbReference type="EMBL" id="HG793145">
    <property type="protein sequence ID" value="CRL24499.1"/>
    <property type="molecule type" value="Genomic_DNA"/>
</dbReference>
<gene>
    <name evidence="1" type="ORF">PCAMFM013_S012g000108</name>
</gene>
<name>A0A0G4PE24_PENC3</name>
<reference evidence="1 2" key="1">
    <citation type="journal article" date="2014" name="Nat. Commun.">
        <title>Multiple recent horizontal transfers of a large genomic region in cheese making fungi.</title>
        <authorList>
            <person name="Cheeseman K."/>
            <person name="Ropars J."/>
            <person name="Renault P."/>
            <person name="Dupont J."/>
            <person name="Gouzy J."/>
            <person name="Branca A."/>
            <person name="Abraham A.L."/>
            <person name="Ceppi M."/>
            <person name="Conseiller E."/>
            <person name="Debuchy R."/>
            <person name="Malagnac F."/>
            <person name="Goarin A."/>
            <person name="Silar P."/>
            <person name="Lacoste S."/>
            <person name="Sallet E."/>
            <person name="Bensimon A."/>
            <person name="Giraud T."/>
            <person name="Brygoo Y."/>
        </authorList>
    </citation>
    <scope>NUCLEOTIDE SEQUENCE [LARGE SCALE GENOMIC DNA]</scope>
    <source>
        <strain evidence="2">FM 013</strain>
    </source>
</reference>
<dbReference type="Proteomes" id="UP000053732">
    <property type="component" value="Unassembled WGS sequence"/>
</dbReference>
<organism evidence="1 2">
    <name type="scientific">Penicillium camemberti (strain FM 013)</name>
    <dbReference type="NCBI Taxonomy" id="1429867"/>
    <lineage>
        <taxon>Eukaryota</taxon>
        <taxon>Fungi</taxon>
        <taxon>Dikarya</taxon>
        <taxon>Ascomycota</taxon>
        <taxon>Pezizomycotina</taxon>
        <taxon>Eurotiomycetes</taxon>
        <taxon>Eurotiomycetidae</taxon>
        <taxon>Eurotiales</taxon>
        <taxon>Aspergillaceae</taxon>
        <taxon>Penicillium</taxon>
    </lineage>
</organism>
<evidence type="ECO:0000313" key="1">
    <source>
        <dbReference type="EMBL" id="CRL24499.1"/>
    </source>
</evidence>
<proteinExistence type="predicted"/>
<accession>A0A0G4PE24</accession>